<evidence type="ECO:0000313" key="2">
    <source>
        <dbReference type="EMBL" id="WHS64050.1"/>
    </source>
</evidence>
<dbReference type="InterPro" id="IPR050228">
    <property type="entry name" value="Carboxylesterase_BioH"/>
</dbReference>
<protein>
    <submittedName>
        <fullName evidence="2">Alpha/beta fold hydrolase</fullName>
    </submittedName>
</protein>
<dbReference type="Gene3D" id="3.40.50.1820">
    <property type="entry name" value="alpha/beta hydrolase"/>
    <property type="match status" value="1"/>
</dbReference>
<dbReference type="Proteomes" id="UP001240697">
    <property type="component" value="Chromosome"/>
</dbReference>
<dbReference type="InterPro" id="IPR029058">
    <property type="entry name" value="AB_hydrolase_fold"/>
</dbReference>
<accession>A0ABY8SMU5</accession>
<dbReference type="PRINTS" id="PR00111">
    <property type="entry name" value="ABHYDROLASE"/>
</dbReference>
<dbReference type="PRINTS" id="PR00412">
    <property type="entry name" value="EPOXHYDRLASE"/>
</dbReference>
<dbReference type="EMBL" id="CP125947">
    <property type="protein sequence ID" value="WHS64050.1"/>
    <property type="molecule type" value="Genomic_DNA"/>
</dbReference>
<dbReference type="GO" id="GO:0016787">
    <property type="term" value="F:hydrolase activity"/>
    <property type="evidence" value="ECO:0007669"/>
    <property type="project" value="UniProtKB-KW"/>
</dbReference>
<dbReference type="Pfam" id="PF00561">
    <property type="entry name" value="Abhydrolase_1"/>
    <property type="match status" value="1"/>
</dbReference>
<dbReference type="PANTHER" id="PTHR43194:SF5">
    <property type="entry name" value="PIMELOYL-[ACYL-CARRIER PROTEIN] METHYL ESTER ESTERASE"/>
    <property type="match status" value="1"/>
</dbReference>
<gene>
    <name evidence="2" type="ORF">QMY55_16245</name>
</gene>
<reference evidence="2 3" key="1">
    <citation type="submission" date="2023-05" db="EMBL/GenBank/DDBJ databases">
        <authorList>
            <person name="Yin Y."/>
            <person name="Lu Z."/>
        </authorList>
    </citation>
    <scope>NUCLEOTIDE SEQUENCE [LARGE SCALE GENOMIC DNA]</scope>
    <source>
        <strain evidence="2 3">ZM22</strain>
    </source>
</reference>
<keyword evidence="3" id="KW-1185">Reference proteome</keyword>
<evidence type="ECO:0000259" key="1">
    <source>
        <dbReference type="Pfam" id="PF00561"/>
    </source>
</evidence>
<dbReference type="InterPro" id="IPR000639">
    <property type="entry name" value="Epox_hydrolase-like"/>
</dbReference>
<keyword evidence="2" id="KW-0378">Hydrolase</keyword>
<dbReference type="SUPFAM" id="SSF53474">
    <property type="entry name" value="alpha/beta-Hydrolases"/>
    <property type="match status" value="1"/>
</dbReference>
<organism evidence="2 3">
    <name type="scientific">Comamonas resistens</name>
    <dbReference type="NCBI Taxonomy" id="3046670"/>
    <lineage>
        <taxon>Bacteria</taxon>
        <taxon>Pseudomonadati</taxon>
        <taxon>Pseudomonadota</taxon>
        <taxon>Betaproteobacteria</taxon>
        <taxon>Burkholderiales</taxon>
        <taxon>Comamonadaceae</taxon>
        <taxon>Comamonas</taxon>
    </lineage>
</organism>
<proteinExistence type="predicted"/>
<sequence>MAESPQTLQAVADALGLEVPASIQSLLVRSRRVTTPLGEQADAGRMVWHGWEPPAGVARHAVPLVLLHGGSGSWTHWLRVIEPLTQAGYSLWLADLPGFGESDGVPGGTDVDTMIAPLAHGLEQLLAQHGSSPVCDLIGFSFGGMAAGLLAAQHPEHIRQLVLVGAPAMGVTEGRVVRLKGWRHLQDLQAQMQAHHHNLAELMLHDASRIDEETLALHALNVARDRLPRRRLSRTDILAQALPRVKARVAAIYGEFDPLYIGRMDELRAALQRSHAAGVNWQMLHGLGHWVQHEDPAATTAALLKVLA</sequence>
<evidence type="ECO:0000313" key="3">
    <source>
        <dbReference type="Proteomes" id="UP001240697"/>
    </source>
</evidence>
<dbReference type="PANTHER" id="PTHR43194">
    <property type="entry name" value="HYDROLASE ALPHA/BETA FOLD FAMILY"/>
    <property type="match status" value="1"/>
</dbReference>
<dbReference type="InterPro" id="IPR000073">
    <property type="entry name" value="AB_hydrolase_1"/>
</dbReference>
<name>A0ABY8SMU5_9BURK</name>
<feature type="domain" description="AB hydrolase-1" evidence="1">
    <location>
        <begin position="63"/>
        <end position="201"/>
    </location>
</feature>
<dbReference type="RefSeq" id="WP_283485200.1">
    <property type="nucleotide sequence ID" value="NZ_CP125947.1"/>
</dbReference>